<dbReference type="Gene3D" id="2.30.130.30">
    <property type="entry name" value="Hypothetical protein"/>
    <property type="match status" value="1"/>
</dbReference>
<reference evidence="1" key="1">
    <citation type="journal article" date="2021" name="Proc. Natl. Acad. Sci. U.S.A.">
        <title>A Catalog of Tens of Thousands of Viruses from Human Metagenomes Reveals Hidden Associations with Chronic Diseases.</title>
        <authorList>
            <person name="Tisza M.J."/>
            <person name="Buck C.B."/>
        </authorList>
    </citation>
    <scope>NUCLEOTIDE SEQUENCE</scope>
    <source>
        <strain evidence="1">CtqYq4</strain>
    </source>
</reference>
<dbReference type="InterPro" id="IPR015947">
    <property type="entry name" value="PUA-like_sf"/>
</dbReference>
<evidence type="ECO:0000313" key="1">
    <source>
        <dbReference type="EMBL" id="DAD74070.1"/>
    </source>
</evidence>
<dbReference type="SUPFAM" id="SSF88697">
    <property type="entry name" value="PUA domain-like"/>
    <property type="match status" value="1"/>
</dbReference>
<evidence type="ECO:0008006" key="2">
    <source>
        <dbReference type="Google" id="ProtNLM"/>
    </source>
</evidence>
<dbReference type="EMBL" id="BK014752">
    <property type="protein sequence ID" value="DAD74070.1"/>
    <property type="molecule type" value="Genomic_DNA"/>
</dbReference>
<organism evidence="1">
    <name type="scientific">Myoviridae sp. ctqYq4</name>
    <dbReference type="NCBI Taxonomy" id="2826702"/>
    <lineage>
        <taxon>Viruses</taxon>
        <taxon>Duplodnaviria</taxon>
        <taxon>Heunggongvirae</taxon>
        <taxon>Uroviricota</taxon>
        <taxon>Caudoviricetes</taxon>
    </lineage>
</organism>
<sequence>MRTAGNGRDDEKMKAVLISIKPNWCKLIWSGMKTVEVRKTRPKLETPFKAYIYCTGAEIWWQRFPKTGLQKMEECVIGTFGCDKIDRLTHVGTMGSREPAKLCIETSDFQDKNAGKLLQAACLTEAQAEKYLKGSDGYGWHISDLKIWDEPVRLKNFWGTKPCRHSGDCYTCRRWDAEKLICRREAFGIERPPQSWCYMEDGE</sequence>
<protein>
    <recommendedName>
        <fullName evidence="2">ASCH domain-containing protein</fullName>
    </recommendedName>
</protein>
<name>A0A8S5LVL9_9CAUD</name>
<proteinExistence type="predicted"/>
<accession>A0A8S5LVL9</accession>